<dbReference type="Proteomes" id="UP000696280">
    <property type="component" value="Unassembled WGS sequence"/>
</dbReference>
<comment type="caution">
    <text evidence="10">The sequence shown here is derived from an EMBL/GenBank/DDBJ whole genome shotgun (WGS) entry which is preliminary data.</text>
</comment>
<feature type="transmembrane region" description="Helical" evidence="8">
    <location>
        <begin position="364"/>
        <end position="384"/>
    </location>
</feature>
<feature type="domain" description="Major facilitator superfamily (MFS) profile" evidence="9">
    <location>
        <begin position="55"/>
        <end position="486"/>
    </location>
</feature>
<sequence>MSTPPSPNVPNRHSGENMANNSYDEEQAEINIVDWNGPDDPENPLNWSSTKKNVHVITISLFVLIANLAATMFAPGAQQLADEFHITDSTVEAMTVSLYVLGFGFGPLVLAPLSELYGRLIVYHFCISIYLAFTIGCAFSTNVAMFLVFRFMAGSAASGPLSIGGGTVADVTHPEQRGKAMGIFMIGPFLGPVLGPVIGGFVSQYCGWRWTFRILIILTGVIGAAIAIFTRETNASVLLMRKAERMRKETGNLKFMPRSTRQETPRQILFRAIARPMKLLIFSPIVFLISLYTGVMFGLMFLLFATFPSVFGETYGFSEGISGLAYIGLGLGMMLGLVLFSILSDKLLGQKQGGSVAKPEQRLILMKWFGPIAPLGCFMYGWSAYYHTHWIVPILGTFIIGLGALFVVIPGQIYLVDAFGAQAAASALAANLFIRSPFGAFMDLAAAPLYDKLGLGWGNSVLGFIIFAFTPVPWLFYRYGEFLRTRFVVEL</sequence>
<dbReference type="SUPFAM" id="SSF103473">
    <property type="entry name" value="MFS general substrate transporter"/>
    <property type="match status" value="1"/>
</dbReference>
<feature type="transmembrane region" description="Helical" evidence="8">
    <location>
        <begin position="279"/>
        <end position="304"/>
    </location>
</feature>
<dbReference type="Pfam" id="PF07690">
    <property type="entry name" value="MFS_1"/>
    <property type="match status" value="1"/>
</dbReference>
<keyword evidence="4 8" id="KW-0812">Transmembrane</keyword>
<dbReference type="OrthoDB" id="5296287at2759"/>
<organism evidence="10 11">
    <name type="scientific">Hymenoscyphus fraxineus</name>
    <dbReference type="NCBI Taxonomy" id="746836"/>
    <lineage>
        <taxon>Eukaryota</taxon>
        <taxon>Fungi</taxon>
        <taxon>Dikarya</taxon>
        <taxon>Ascomycota</taxon>
        <taxon>Pezizomycotina</taxon>
        <taxon>Leotiomycetes</taxon>
        <taxon>Helotiales</taxon>
        <taxon>Helotiaceae</taxon>
        <taxon>Hymenoscyphus</taxon>
    </lineage>
</organism>
<evidence type="ECO:0000313" key="11">
    <source>
        <dbReference type="Proteomes" id="UP000696280"/>
    </source>
</evidence>
<keyword evidence="5 8" id="KW-1133">Transmembrane helix</keyword>
<feature type="transmembrane region" description="Helical" evidence="8">
    <location>
        <begin position="414"/>
        <end position="434"/>
    </location>
</feature>
<dbReference type="InterPro" id="IPR020846">
    <property type="entry name" value="MFS_dom"/>
</dbReference>
<evidence type="ECO:0000256" key="7">
    <source>
        <dbReference type="SAM" id="MobiDB-lite"/>
    </source>
</evidence>
<dbReference type="AlphaFoldDB" id="A0A9N9PYH5"/>
<accession>A0A9N9PYH5</accession>
<evidence type="ECO:0000256" key="3">
    <source>
        <dbReference type="ARBA" id="ARBA00022475"/>
    </source>
</evidence>
<name>A0A9N9PYH5_9HELO</name>
<feature type="transmembrane region" description="Helical" evidence="8">
    <location>
        <begin position="147"/>
        <end position="168"/>
    </location>
</feature>
<feature type="transmembrane region" description="Helical" evidence="8">
    <location>
        <begin position="94"/>
        <end position="113"/>
    </location>
</feature>
<feature type="transmembrane region" description="Helical" evidence="8">
    <location>
        <begin position="390"/>
        <end position="409"/>
    </location>
</feature>
<feature type="transmembrane region" description="Helical" evidence="8">
    <location>
        <begin position="210"/>
        <end position="230"/>
    </location>
</feature>
<comment type="similarity">
    <text evidence="2">Belongs to the major facilitator superfamily.</text>
</comment>
<evidence type="ECO:0000256" key="8">
    <source>
        <dbReference type="SAM" id="Phobius"/>
    </source>
</evidence>
<dbReference type="CDD" id="cd17323">
    <property type="entry name" value="MFS_Tpo1_MDR_like"/>
    <property type="match status" value="1"/>
</dbReference>
<evidence type="ECO:0000313" key="10">
    <source>
        <dbReference type="EMBL" id="CAG8958687.1"/>
    </source>
</evidence>
<dbReference type="PANTHER" id="PTHR23502">
    <property type="entry name" value="MAJOR FACILITATOR SUPERFAMILY"/>
    <property type="match status" value="1"/>
</dbReference>
<feature type="region of interest" description="Disordered" evidence="7">
    <location>
        <begin position="1"/>
        <end position="23"/>
    </location>
</feature>
<dbReference type="GO" id="GO:0005886">
    <property type="term" value="C:plasma membrane"/>
    <property type="evidence" value="ECO:0007669"/>
    <property type="project" value="UniProtKB-SubCell"/>
</dbReference>
<comment type="subcellular location">
    <subcellularLocation>
        <location evidence="1">Cell membrane</location>
        <topology evidence="1">Multi-pass membrane protein</topology>
    </subcellularLocation>
</comment>
<dbReference type="InterPro" id="IPR036259">
    <property type="entry name" value="MFS_trans_sf"/>
</dbReference>
<dbReference type="GO" id="GO:0022857">
    <property type="term" value="F:transmembrane transporter activity"/>
    <property type="evidence" value="ECO:0007669"/>
    <property type="project" value="InterPro"/>
</dbReference>
<dbReference type="PROSITE" id="PS50850">
    <property type="entry name" value="MFS"/>
    <property type="match status" value="1"/>
</dbReference>
<dbReference type="FunFam" id="1.20.1250.20:FF:000082">
    <property type="entry name" value="MFS multidrug transporter, putative"/>
    <property type="match status" value="1"/>
</dbReference>
<reference evidence="10" key="1">
    <citation type="submission" date="2021-07" db="EMBL/GenBank/DDBJ databases">
        <authorList>
            <person name="Durling M."/>
        </authorList>
    </citation>
    <scope>NUCLEOTIDE SEQUENCE</scope>
</reference>
<feature type="transmembrane region" description="Helical" evidence="8">
    <location>
        <begin position="120"/>
        <end position="141"/>
    </location>
</feature>
<evidence type="ECO:0000256" key="6">
    <source>
        <dbReference type="ARBA" id="ARBA00023136"/>
    </source>
</evidence>
<feature type="transmembrane region" description="Helical" evidence="8">
    <location>
        <begin position="54"/>
        <end position="74"/>
    </location>
</feature>
<keyword evidence="11" id="KW-1185">Reference proteome</keyword>
<proteinExistence type="inferred from homology"/>
<dbReference type="Gene3D" id="1.20.1250.20">
    <property type="entry name" value="MFS general substrate transporter like domains"/>
    <property type="match status" value="1"/>
</dbReference>
<feature type="transmembrane region" description="Helical" evidence="8">
    <location>
        <begin position="454"/>
        <end position="477"/>
    </location>
</feature>
<feature type="transmembrane region" description="Helical" evidence="8">
    <location>
        <begin position="324"/>
        <end position="343"/>
    </location>
</feature>
<feature type="transmembrane region" description="Helical" evidence="8">
    <location>
        <begin position="180"/>
        <end position="198"/>
    </location>
</feature>
<dbReference type="PANTHER" id="PTHR23502:SF135">
    <property type="entry name" value="MAJOR FACILITATOR SUPERFAMILY (MFS) PROFILE DOMAIN-CONTAINING PROTEIN-RELATED"/>
    <property type="match status" value="1"/>
</dbReference>
<keyword evidence="6 8" id="KW-0472">Membrane</keyword>
<evidence type="ECO:0000256" key="4">
    <source>
        <dbReference type="ARBA" id="ARBA00022692"/>
    </source>
</evidence>
<evidence type="ECO:0000259" key="9">
    <source>
        <dbReference type="PROSITE" id="PS50850"/>
    </source>
</evidence>
<evidence type="ECO:0000256" key="1">
    <source>
        <dbReference type="ARBA" id="ARBA00004651"/>
    </source>
</evidence>
<evidence type="ECO:0000256" key="5">
    <source>
        <dbReference type="ARBA" id="ARBA00022989"/>
    </source>
</evidence>
<gene>
    <name evidence="10" type="ORF">HYFRA_00011529</name>
</gene>
<protein>
    <recommendedName>
        <fullName evidence="9">Major facilitator superfamily (MFS) profile domain-containing protein</fullName>
    </recommendedName>
</protein>
<keyword evidence="3" id="KW-1003">Cell membrane</keyword>
<dbReference type="InterPro" id="IPR011701">
    <property type="entry name" value="MFS"/>
</dbReference>
<evidence type="ECO:0000256" key="2">
    <source>
        <dbReference type="ARBA" id="ARBA00008335"/>
    </source>
</evidence>
<dbReference type="EMBL" id="CAJVRL010000084">
    <property type="protein sequence ID" value="CAG8958687.1"/>
    <property type="molecule type" value="Genomic_DNA"/>
</dbReference>